<name>A0A7S3NTB7_EUPCR</name>
<dbReference type="PANTHER" id="PTHR31027">
    <property type="entry name" value="NUCLEAR SEGREGATION PROTEIN BFR1"/>
    <property type="match status" value="1"/>
</dbReference>
<evidence type="ECO:0000313" key="3">
    <source>
        <dbReference type="EMBL" id="CAE0379376.1"/>
    </source>
</evidence>
<proteinExistence type="predicted"/>
<dbReference type="GO" id="GO:1990904">
    <property type="term" value="C:ribonucleoprotein complex"/>
    <property type="evidence" value="ECO:0007669"/>
    <property type="project" value="TreeGrafter"/>
</dbReference>
<dbReference type="InterPro" id="IPR039604">
    <property type="entry name" value="Bfr1"/>
</dbReference>
<evidence type="ECO:0000256" key="1">
    <source>
        <dbReference type="SAM" id="Coils"/>
    </source>
</evidence>
<accession>A0A7S3NTB7</accession>
<sequence length="290" mass="34305">MSAENKKRKELSEDKKVELKKFDEKMDKIREQIKEVEKKKDEAREEYYKLKYEFECQKASIIHVDRMYRRKNTLLKIEEDKKKAEEAKRAERDAMPNPFEEDISTCDFLIRFCKKLVRDRTQKESKVQKDTQAKEDLAKNAEEIKKQEEEGRIMFIKPKEEREKEEVTIIGGRAGGKKKNKRRNKRAPKQEEVREPKDPNELNFKYEIIQNFGQVGVNTPAHFDELAAKIEELEAKKTELFTKGEKRLDQEFLKSGDDATEEANKETGSKSTKKAFNLEEEDEANWPTMQ</sequence>
<dbReference type="GO" id="GO:0008298">
    <property type="term" value="P:intracellular mRNA localization"/>
    <property type="evidence" value="ECO:0007669"/>
    <property type="project" value="TreeGrafter"/>
</dbReference>
<feature type="compositionally biased region" description="Basic and acidic residues" evidence="2">
    <location>
        <begin position="188"/>
        <end position="200"/>
    </location>
</feature>
<keyword evidence="1" id="KW-0175">Coiled coil</keyword>
<dbReference type="GO" id="GO:0003729">
    <property type="term" value="F:mRNA binding"/>
    <property type="evidence" value="ECO:0007669"/>
    <property type="project" value="TreeGrafter"/>
</dbReference>
<dbReference type="GO" id="GO:0042175">
    <property type="term" value="C:nuclear outer membrane-endoplasmic reticulum membrane network"/>
    <property type="evidence" value="ECO:0007669"/>
    <property type="project" value="TreeGrafter"/>
</dbReference>
<feature type="region of interest" description="Disordered" evidence="2">
    <location>
        <begin position="164"/>
        <end position="202"/>
    </location>
</feature>
<feature type="compositionally biased region" description="Basic and acidic residues" evidence="2">
    <location>
        <begin position="252"/>
        <end position="268"/>
    </location>
</feature>
<dbReference type="AlphaFoldDB" id="A0A7S3NTB7"/>
<dbReference type="PANTHER" id="PTHR31027:SF2">
    <property type="entry name" value="LEBERCILIN DOMAIN-CONTAINING PROTEIN"/>
    <property type="match status" value="1"/>
</dbReference>
<dbReference type="EMBL" id="HBIK01009169">
    <property type="protein sequence ID" value="CAE0379376.1"/>
    <property type="molecule type" value="Transcribed_RNA"/>
</dbReference>
<feature type="coiled-coil region" evidence="1">
    <location>
        <begin position="12"/>
        <end position="94"/>
    </location>
</feature>
<gene>
    <name evidence="3" type="ORF">ECRA1380_LOCUS4336</name>
</gene>
<reference evidence="3" key="1">
    <citation type="submission" date="2021-01" db="EMBL/GenBank/DDBJ databases">
        <authorList>
            <person name="Corre E."/>
            <person name="Pelletier E."/>
            <person name="Niang G."/>
            <person name="Scheremetjew M."/>
            <person name="Finn R."/>
            <person name="Kale V."/>
            <person name="Holt S."/>
            <person name="Cochrane G."/>
            <person name="Meng A."/>
            <person name="Brown T."/>
            <person name="Cohen L."/>
        </authorList>
    </citation>
    <scope>NUCLEOTIDE SEQUENCE</scope>
    <source>
        <strain evidence="3">CT5</strain>
    </source>
</reference>
<protein>
    <submittedName>
        <fullName evidence="3">Uncharacterized protein</fullName>
    </submittedName>
</protein>
<feature type="compositionally biased region" description="Basic residues" evidence="2">
    <location>
        <begin position="175"/>
        <end position="187"/>
    </location>
</feature>
<feature type="region of interest" description="Disordered" evidence="2">
    <location>
        <begin position="252"/>
        <end position="290"/>
    </location>
</feature>
<organism evidence="3">
    <name type="scientific">Euplotes crassus</name>
    <dbReference type="NCBI Taxonomy" id="5936"/>
    <lineage>
        <taxon>Eukaryota</taxon>
        <taxon>Sar</taxon>
        <taxon>Alveolata</taxon>
        <taxon>Ciliophora</taxon>
        <taxon>Intramacronucleata</taxon>
        <taxon>Spirotrichea</taxon>
        <taxon>Hypotrichia</taxon>
        <taxon>Euplotida</taxon>
        <taxon>Euplotidae</taxon>
        <taxon>Moneuplotes</taxon>
    </lineage>
</organism>
<evidence type="ECO:0000256" key="2">
    <source>
        <dbReference type="SAM" id="MobiDB-lite"/>
    </source>
</evidence>
<dbReference type="GO" id="GO:0005783">
    <property type="term" value="C:endoplasmic reticulum"/>
    <property type="evidence" value="ECO:0007669"/>
    <property type="project" value="TreeGrafter"/>
</dbReference>